<dbReference type="AlphaFoldDB" id="Q22YA5"/>
<name>Q22YA5_TETTS</name>
<dbReference type="PANTHER" id="PTHR31398">
    <property type="entry name" value="MEIOTIC NUCLEAR DIVISION PROTEIN 1 HOMOLOG"/>
    <property type="match status" value="1"/>
</dbReference>
<gene>
    <name evidence="3" type="ORF">TTHERM_00354650</name>
</gene>
<evidence type="ECO:0000313" key="4">
    <source>
        <dbReference type="Proteomes" id="UP000009168"/>
    </source>
</evidence>
<sequence>MNSLTNFIKFADIYGQRVQMNFSKQPIYKTVYGGLITLIIGGCFIAGCYFFGCILFNRLNPSVITSERSVTSAARINITESNIVAMFGVSNGASQIWSDPTIFRVYAVQQIMQITNSTDSGLQLRQLISYNKTMKTCDETDIGISEVKPYFNELNLTNLYCFEQGQDIFMEGDFDAQRFAQVFVYVEKCSNGTVPNVVCKPIDVINQKLQLSKIQMYLSNTIVDPLNFEEPFSSKGMNLYTQTSSNFPKEVQLYFTNQYIQDDVGFMFSQVEEKHSFVYTIQQETTFFSNYNVLVRVLMRLQKQKENLMQRRYQKFQDVVAQIGGLMKLLTTIGSIITYRFTQLYLFKAIGDEILIYDDANIQKTKMEKNNTSKSKKKKNSDIKYKVNSSQENVDKIKSPTSNKSQETNNQKNNNQEGQQQLDGFTSKIYNLEQKKSKFEKTASFELSNSPKNQLEKSKFQLTIIQSQKFFKVIQNSIQYNFIDYFKQLFAKVLQTNDFRAKLVQKGMQIIEQQLDIVYVINKLNEIDKLKTVIFNRDQLKIFDCIPKPIISDDYLFSDQLNISPPKNQNRERQDSVQSTQMPHGKDNMVYYNIQKAKSEEQKIQDAIYGLQNILNSQQLTKIDKKLLQIIDPKLLQNYQPDKYNVAQDQNRLENSSRYQDDSVFESHNHVLQKLNNSNQMANEQLKIKKYLSESLSRFSPVSQQAKNISIQQDSKIIQPSQFIQDSIKQSSVFSDDQSIKLNCESRIDEQINCLDIESSERRHLNVNASQYNPYLQIQATTLESIAQKSKRTKKIKKPDNTNK</sequence>
<evidence type="ECO:0000256" key="1">
    <source>
        <dbReference type="SAM" id="MobiDB-lite"/>
    </source>
</evidence>
<dbReference type="InParanoid" id="Q22YA5"/>
<dbReference type="RefSeq" id="XP_001010364.2">
    <property type="nucleotide sequence ID" value="XM_001010364.2"/>
</dbReference>
<feature type="region of interest" description="Disordered" evidence="1">
    <location>
        <begin position="562"/>
        <end position="584"/>
    </location>
</feature>
<dbReference type="GO" id="GO:0005634">
    <property type="term" value="C:nucleus"/>
    <property type="evidence" value="ECO:0007669"/>
    <property type="project" value="TreeGrafter"/>
</dbReference>
<dbReference type="PANTHER" id="PTHR31398:SF0">
    <property type="entry name" value="MEIOTIC NUCLEAR DIVISION PROTEIN 1 HOMOLOG"/>
    <property type="match status" value="1"/>
</dbReference>
<proteinExistence type="predicted"/>
<dbReference type="OrthoDB" id="290807at2759"/>
<dbReference type="EMBL" id="GG662749">
    <property type="protein sequence ID" value="EAR90119.2"/>
    <property type="molecule type" value="Genomic_DNA"/>
</dbReference>
<organism evidence="3 4">
    <name type="scientific">Tetrahymena thermophila (strain SB210)</name>
    <dbReference type="NCBI Taxonomy" id="312017"/>
    <lineage>
        <taxon>Eukaryota</taxon>
        <taxon>Sar</taxon>
        <taxon>Alveolata</taxon>
        <taxon>Ciliophora</taxon>
        <taxon>Intramacronucleata</taxon>
        <taxon>Oligohymenophorea</taxon>
        <taxon>Hymenostomatida</taxon>
        <taxon>Tetrahymenina</taxon>
        <taxon>Tetrahymenidae</taxon>
        <taxon>Tetrahymena</taxon>
    </lineage>
</organism>
<dbReference type="GeneID" id="7845867"/>
<keyword evidence="2" id="KW-0472">Membrane</keyword>
<keyword evidence="2" id="KW-1133">Transmembrane helix</keyword>
<keyword evidence="4" id="KW-1185">Reference proteome</keyword>
<dbReference type="GO" id="GO:0007131">
    <property type="term" value="P:reciprocal meiotic recombination"/>
    <property type="evidence" value="ECO:0007669"/>
    <property type="project" value="TreeGrafter"/>
</dbReference>
<protein>
    <submittedName>
        <fullName evidence="3">Transmembrane protein, putative</fullName>
    </submittedName>
</protein>
<dbReference type="KEGG" id="tet:TTHERM_00354650"/>
<evidence type="ECO:0000313" key="3">
    <source>
        <dbReference type="EMBL" id="EAR90119.2"/>
    </source>
</evidence>
<dbReference type="HOGENOM" id="CLU_009697_0_1_1"/>
<dbReference type="Proteomes" id="UP000009168">
    <property type="component" value="Unassembled WGS sequence"/>
</dbReference>
<keyword evidence="2 3" id="KW-0812">Transmembrane</keyword>
<feature type="region of interest" description="Disordered" evidence="1">
    <location>
        <begin position="368"/>
        <end position="420"/>
    </location>
</feature>
<feature type="compositionally biased region" description="Low complexity" evidence="1">
    <location>
        <begin position="402"/>
        <end position="420"/>
    </location>
</feature>
<feature type="transmembrane region" description="Helical" evidence="2">
    <location>
        <begin position="30"/>
        <end position="52"/>
    </location>
</feature>
<reference evidence="4" key="1">
    <citation type="journal article" date="2006" name="PLoS Biol.">
        <title>Macronuclear genome sequence of the ciliate Tetrahymena thermophila, a model eukaryote.</title>
        <authorList>
            <person name="Eisen J.A."/>
            <person name="Coyne R.S."/>
            <person name="Wu M."/>
            <person name="Wu D."/>
            <person name="Thiagarajan M."/>
            <person name="Wortman J.R."/>
            <person name="Badger J.H."/>
            <person name="Ren Q."/>
            <person name="Amedeo P."/>
            <person name="Jones K.M."/>
            <person name="Tallon L.J."/>
            <person name="Delcher A.L."/>
            <person name="Salzberg S.L."/>
            <person name="Silva J.C."/>
            <person name="Haas B.J."/>
            <person name="Majoros W.H."/>
            <person name="Farzad M."/>
            <person name="Carlton J.M."/>
            <person name="Smith R.K. Jr."/>
            <person name="Garg J."/>
            <person name="Pearlman R.E."/>
            <person name="Karrer K.M."/>
            <person name="Sun L."/>
            <person name="Manning G."/>
            <person name="Elde N.C."/>
            <person name="Turkewitz A.P."/>
            <person name="Asai D.J."/>
            <person name="Wilkes D.E."/>
            <person name="Wang Y."/>
            <person name="Cai H."/>
            <person name="Collins K."/>
            <person name="Stewart B.A."/>
            <person name="Lee S.R."/>
            <person name="Wilamowska K."/>
            <person name="Weinberg Z."/>
            <person name="Ruzzo W.L."/>
            <person name="Wloga D."/>
            <person name="Gaertig J."/>
            <person name="Frankel J."/>
            <person name="Tsao C.-C."/>
            <person name="Gorovsky M.A."/>
            <person name="Keeling P.J."/>
            <person name="Waller R.F."/>
            <person name="Patron N.J."/>
            <person name="Cherry J.M."/>
            <person name="Stover N.A."/>
            <person name="Krieger C.J."/>
            <person name="del Toro C."/>
            <person name="Ryder H.F."/>
            <person name="Williamson S.C."/>
            <person name="Barbeau R.A."/>
            <person name="Hamilton E.P."/>
            <person name="Orias E."/>
        </authorList>
    </citation>
    <scope>NUCLEOTIDE SEQUENCE [LARGE SCALE GENOMIC DNA]</scope>
    <source>
        <strain evidence="4">SB210</strain>
    </source>
</reference>
<evidence type="ECO:0000256" key="2">
    <source>
        <dbReference type="SAM" id="Phobius"/>
    </source>
</evidence>
<accession>Q22YA5</accession>